<dbReference type="InterPro" id="IPR036291">
    <property type="entry name" value="NAD(P)-bd_dom_sf"/>
</dbReference>
<keyword evidence="6" id="KW-1185">Reference proteome</keyword>
<dbReference type="PANTHER" id="PTHR44085">
    <property type="entry name" value="SEPIAPTERIN REDUCTASE"/>
    <property type="match status" value="1"/>
</dbReference>
<dbReference type="RefSeq" id="WP_243729424.1">
    <property type="nucleotide sequence ID" value="NZ_SNZP01000015.1"/>
</dbReference>
<accession>A0A4R7AYQ7</accession>
<evidence type="ECO:0008006" key="7">
    <source>
        <dbReference type="Google" id="ProtNLM"/>
    </source>
</evidence>
<dbReference type="GO" id="GO:0004757">
    <property type="term" value="F:sepiapterin reductase (NADP+) activity"/>
    <property type="evidence" value="ECO:0007669"/>
    <property type="project" value="TreeGrafter"/>
</dbReference>
<dbReference type="InterPro" id="IPR020904">
    <property type="entry name" value="Sc_DH/Rdtase_CS"/>
</dbReference>
<comment type="subcellular location">
    <subcellularLocation>
        <location evidence="1">Cytoplasm</location>
    </subcellularLocation>
</comment>
<proteinExistence type="predicted"/>
<evidence type="ECO:0000313" key="6">
    <source>
        <dbReference type="Proteomes" id="UP000295611"/>
    </source>
</evidence>
<dbReference type="AlphaFoldDB" id="A0A4R7AYQ7"/>
<keyword evidence="2" id="KW-0963">Cytoplasm</keyword>
<sequence>MRAYLITGASRGLGLALTRKLLTDPSSTVVGVARHVPHGLGADLPGRFRFVEADLANAGETASLMPRLLAALGPGPFESIDLINNAGVVAPMAPAGEYPPEAVIDALHINLISPVLLANAFLAAAPALSPDVRLLNISSGAAAKAYPGWGVYGAGKAGLDHFSRHVALEQTELPHGARVAALYPGVVDTDMQATIRAADPRQFPLKPRFDALKADGELTDAGEAAHRILRYLRSADFGREPVVDLRNLPLVSD</sequence>
<gene>
    <name evidence="5" type="ORF">DFP86_115101</name>
</gene>
<evidence type="ECO:0000256" key="1">
    <source>
        <dbReference type="ARBA" id="ARBA00004496"/>
    </source>
</evidence>
<evidence type="ECO:0000256" key="2">
    <source>
        <dbReference type="ARBA" id="ARBA00022490"/>
    </source>
</evidence>
<comment type="caution">
    <text evidence="5">The sequence shown here is derived from an EMBL/GenBank/DDBJ whole genome shotgun (WGS) entry which is preliminary data.</text>
</comment>
<dbReference type="PRINTS" id="PR00081">
    <property type="entry name" value="GDHRDH"/>
</dbReference>
<reference evidence="5 6" key="1">
    <citation type="submission" date="2019-03" db="EMBL/GenBank/DDBJ databases">
        <title>Genomic Encyclopedia of Type Strains, Phase III (KMG-III): the genomes of soil and plant-associated and newly described type strains.</title>
        <authorList>
            <person name="Whitman W."/>
        </authorList>
    </citation>
    <scope>NUCLEOTIDE SEQUENCE [LARGE SCALE GENOMIC DNA]</scope>
    <source>
        <strain evidence="5 6">CECT 8976</strain>
    </source>
</reference>
<evidence type="ECO:0000256" key="3">
    <source>
        <dbReference type="ARBA" id="ARBA00022857"/>
    </source>
</evidence>
<dbReference type="InterPro" id="IPR051721">
    <property type="entry name" value="Biopterin_syn/organic_redct"/>
</dbReference>
<dbReference type="PROSITE" id="PS00061">
    <property type="entry name" value="ADH_SHORT"/>
    <property type="match status" value="1"/>
</dbReference>
<dbReference type="SUPFAM" id="SSF51735">
    <property type="entry name" value="NAD(P)-binding Rossmann-fold domains"/>
    <property type="match status" value="1"/>
</dbReference>
<dbReference type="PANTHER" id="PTHR44085:SF2">
    <property type="entry name" value="SEPIAPTERIN REDUCTASE"/>
    <property type="match status" value="1"/>
</dbReference>
<evidence type="ECO:0000313" key="5">
    <source>
        <dbReference type="EMBL" id="TDR73069.1"/>
    </source>
</evidence>
<evidence type="ECO:0000256" key="4">
    <source>
        <dbReference type="ARBA" id="ARBA00023002"/>
    </source>
</evidence>
<protein>
    <recommendedName>
        <fullName evidence="7">Benzil reductase ((S)-benzoin forming)</fullName>
    </recommendedName>
</protein>
<keyword evidence="3" id="KW-0521">NADP</keyword>
<dbReference type="GO" id="GO:0006729">
    <property type="term" value="P:tetrahydrobiopterin biosynthetic process"/>
    <property type="evidence" value="ECO:0007669"/>
    <property type="project" value="TreeGrafter"/>
</dbReference>
<name>A0A4R7AYQ7_9NEIS</name>
<dbReference type="Pfam" id="PF00106">
    <property type="entry name" value="adh_short"/>
    <property type="match status" value="1"/>
</dbReference>
<dbReference type="Proteomes" id="UP000295611">
    <property type="component" value="Unassembled WGS sequence"/>
</dbReference>
<dbReference type="GO" id="GO:0005737">
    <property type="term" value="C:cytoplasm"/>
    <property type="evidence" value="ECO:0007669"/>
    <property type="project" value="UniProtKB-SubCell"/>
</dbReference>
<dbReference type="EMBL" id="SNZP01000015">
    <property type="protein sequence ID" value="TDR73069.1"/>
    <property type="molecule type" value="Genomic_DNA"/>
</dbReference>
<keyword evidence="4" id="KW-0560">Oxidoreductase</keyword>
<dbReference type="InterPro" id="IPR002347">
    <property type="entry name" value="SDR_fam"/>
</dbReference>
<dbReference type="Gene3D" id="3.40.50.720">
    <property type="entry name" value="NAD(P)-binding Rossmann-like Domain"/>
    <property type="match status" value="1"/>
</dbReference>
<organism evidence="5 6">
    <name type="scientific">Paludibacterium purpuratum</name>
    <dbReference type="NCBI Taxonomy" id="1144873"/>
    <lineage>
        <taxon>Bacteria</taxon>
        <taxon>Pseudomonadati</taxon>
        <taxon>Pseudomonadota</taxon>
        <taxon>Betaproteobacteria</taxon>
        <taxon>Neisseriales</taxon>
        <taxon>Chromobacteriaceae</taxon>
        <taxon>Paludibacterium</taxon>
    </lineage>
</organism>